<keyword evidence="1" id="KW-0472">Membrane</keyword>
<gene>
    <name evidence="2" type="ORF">EV207_10850</name>
</gene>
<evidence type="ECO:0000313" key="3">
    <source>
        <dbReference type="Proteomes" id="UP000295416"/>
    </source>
</evidence>
<evidence type="ECO:0000313" key="2">
    <source>
        <dbReference type="EMBL" id="TCP29758.1"/>
    </source>
</evidence>
<feature type="transmembrane region" description="Helical" evidence="1">
    <location>
        <begin position="36"/>
        <end position="55"/>
    </location>
</feature>
<dbReference type="InterPro" id="IPR058887">
    <property type="entry name" value="YuzI-like"/>
</dbReference>
<dbReference type="EMBL" id="SLXK01000008">
    <property type="protein sequence ID" value="TCP29758.1"/>
    <property type="molecule type" value="Genomic_DNA"/>
</dbReference>
<evidence type="ECO:0000256" key="1">
    <source>
        <dbReference type="SAM" id="Phobius"/>
    </source>
</evidence>
<dbReference type="RefSeq" id="WP_243646988.1">
    <property type="nucleotide sequence ID" value="NZ_SLXK01000008.1"/>
</dbReference>
<keyword evidence="1" id="KW-1133">Transmembrane helix</keyword>
<organism evidence="2 3">
    <name type="scientific">Scopulibacillus darangshiensis</name>
    <dbReference type="NCBI Taxonomy" id="442528"/>
    <lineage>
        <taxon>Bacteria</taxon>
        <taxon>Bacillati</taxon>
        <taxon>Bacillota</taxon>
        <taxon>Bacilli</taxon>
        <taxon>Bacillales</taxon>
        <taxon>Sporolactobacillaceae</taxon>
        <taxon>Scopulibacillus</taxon>
    </lineage>
</organism>
<comment type="caution">
    <text evidence="2">The sequence shown here is derived from an EMBL/GenBank/DDBJ whole genome shotgun (WGS) entry which is preliminary data.</text>
</comment>
<feature type="transmembrane region" description="Helical" evidence="1">
    <location>
        <begin position="7"/>
        <end position="30"/>
    </location>
</feature>
<sequence length="82" mass="9382">MVVLKEFYLGAVVIIALRLFLFMIGFGFAVAGGITIIAYLNIMTTGHGFLQYLLFMKGRPETYLFFSGISIIWVSIYFPFRR</sequence>
<reference evidence="2 3" key="1">
    <citation type="submission" date="2019-03" db="EMBL/GenBank/DDBJ databases">
        <title>Genomic Encyclopedia of Type Strains, Phase IV (KMG-IV): sequencing the most valuable type-strain genomes for metagenomic binning, comparative biology and taxonomic classification.</title>
        <authorList>
            <person name="Goeker M."/>
        </authorList>
    </citation>
    <scope>NUCLEOTIDE SEQUENCE [LARGE SCALE GENOMIC DNA]</scope>
    <source>
        <strain evidence="2 3">DSM 19377</strain>
    </source>
</reference>
<dbReference type="Proteomes" id="UP000295416">
    <property type="component" value="Unassembled WGS sequence"/>
</dbReference>
<accession>A0A4R2P6A6</accession>
<keyword evidence="3" id="KW-1185">Reference proteome</keyword>
<keyword evidence="1" id="KW-0812">Transmembrane</keyword>
<feature type="transmembrane region" description="Helical" evidence="1">
    <location>
        <begin position="62"/>
        <end position="80"/>
    </location>
</feature>
<protein>
    <submittedName>
        <fullName evidence="2">Uncharacterized protein</fullName>
    </submittedName>
</protein>
<dbReference type="Pfam" id="PF26135">
    <property type="entry name" value="YuzI"/>
    <property type="match status" value="1"/>
</dbReference>
<name>A0A4R2P6A6_9BACL</name>
<proteinExistence type="predicted"/>
<dbReference type="AlphaFoldDB" id="A0A4R2P6A6"/>